<name>A0ACC5NTT1_9BACT</name>
<reference evidence="1" key="1">
    <citation type="submission" date="2020-08" db="EMBL/GenBank/DDBJ databases">
        <title>Genomic Encyclopedia of Type Strains, Phase IV (KMG-V): Genome sequencing to study the core and pangenomes of soil and plant-associated prokaryotes.</title>
        <authorList>
            <person name="Whitman W."/>
        </authorList>
    </citation>
    <scope>NUCLEOTIDE SEQUENCE</scope>
    <source>
        <strain evidence="1">M8UP15</strain>
    </source>
</reference>
<gene>
    <name evidence="1" type="ORF">HDF13_000268</name>
</gene>
<protein>
    <submittedName>
        <fullName evidence="1">Ribosomal protein S18 acetylase RimI-like enzyme</fullName>
    </submittedName>
</protein>
<dbReference type="EMBL" id="JACHEA010000001">
    <property type="protein sequence ID" value="MBB5337935.1"/>
    <property type="molecule type" value="Genomic_DNA"/>
</dbReference>
<comment type="caution">
    <text evidence="1">The sequence shown here is derived from an EMBL/GenBank/DDBJ whole genome shotgun (WGS) entry which is preliminary data.</text>
</comment>
<evidence type="ECO:0000313" key="2">
    <source>
        <dbReference type="Proteomes" id="UP000569005"/>
    </source>
</evidence>
<organism evidence="1 2">
    <name type="scientific">Tunturiibacter gelidiferens</name>
    <dbReference type="NCBI Taxonomy" id="3069689"/>
    <lineage>
        <taxon>Bacteria</taxon>
        <taxon>Pseudomonadati</taxon>
        <taxon>Acidobacteriota</taxon>
        <taxon>Terriglobia</taxon>
        <taxon>Terriglobales</taxon>
        <taxon>Acidobacteriaceae</taxon>
        <taxon>Tunturiibacter</taxon>
    </lineage>
</organism>
<sequence length="165" mass="18447">MVTLHRITPTLSASYKTVRLCALQDTPSAFGSTSARESQFSETDWHSRAANLCTQQSIGYLAYHQDEYCGIACGFLDQQVPRSAELVSMWVAPNHRRAGTGTLLVNAIESWARLCAAHTLRLMVTNNNLAAISFYERLGFTKNGRTEPYPNDPNLIEYEMSKLLL</sequence>
<proteinExistence type="predicted"/>
<accession>A0ACC5NTT1</accession>
<keyword evidence="2" id="KW-1185">Reference proteome</keyword>
<evidence type="ECO:0000313" key="1">
    <source>
        <dbReference type="EMBL" id="MBB5337935.1"/>
    </source>
</evidence>
<dbReference type="Proteomes" id="UP000569005">
    <property type="component" value="Unassembled WGS sequence"/>
</dbReference>